<sequence length="618" mass="68864">MKLNKEKVIIIIINLAIIGAIAGAAFSLLPSEIIFKNTFVESIKQHTVPNAFNDDITKFPDMQIGSGAEKDLADRSDPEVQKTVADYKKIPDYDSLSYLPGKPNSITDKISSHVIILVGLGFLYLFAIVFSAVFSGIIGSTLVALIASGLVYYFNQVKEIPVMMTQLKTAYVFTFVAAPEHIGSGVEALKVFAGRYCEIAVLAKSILTFDWQLKTGLFISIAVLASLLFDKRTGSYITQLEDKISEAMRYQAENNKMQTVMTDIKKIDDKLRLLSARLTSLQTLTRVISKSLDYNEVLKETLKVVQQVISAEKCSIWLLEENSDKLTLRESSGWKDEEKAAFNSSPAEDVGIVGEALRNGRVMVETEHRGFSNVAEGTAMPSKACAPLKLGDKKLGIISIEKFQDDGKAEQEELRMLELIATLAAVAIENSNLFKKTEMLANTDGLTKLYTRRYMESFFEAELEKSRRYNHPLSFIISDIDHFKSFNDTYGHQIGDFVLEETAKVLKTAVRNVDLAARYGGEEFVAVLPETDYKGAFTFAERLRKLIEGKVYEDQKSGQKLRVTVSIGVASYPLHSRDRMEIIKKADAALYIAKESGRNRVKVAPITKEQAAQLKQQP</sequence>
<dbReference type="SMART" id="SM00065">
    <property type="entry name" value="GAF"/>
    <property type="match status" value="1"/>
</dbReference>
<accession>A0A1F7WLV9</accession>
<dbReference type="InterPro" id="IPR029787">
    <property type="entry name" value="Nucleotide_cyclase"/>
</dbReference>
<comment type="caution">
    <text evidence="3">The sequence shown here is derived from an EMBL/GenBank/DDBJ whole genome shotgun (WGS) entry which is preliminary data.</text>
</comment>
<dbReference type="SMART" id="SM00267">
    <property type="entry name" value="GGDEF"/>
    <property type="match status" value="1"/>
</dbReference>
<dbReference type="InterPro" id="IPR043128">
    <property type="entry name" value="Rev_trsase/Diguanyl_cyclase"/>
</dbReference>
<keyword evidence="1" id="KW-0812">Transmembrane</keyword>
<dbReference type="NCBIfam" id="TIGR00254">
    <property type="entry name" value="GGDEF"/>
    <property type="match status" value="1"/>
</dbReference>
<gene>
    <name evidence="3" type="ORF">A2008_13680</name>
</gene>
<dbReference type="Pfam" id="PF00990">
    <property type="entry name" value="GGDEF"/>
    <property type="match status" value="1"/>
</dbReference>
<dbReference type="FunFam" id="3.30.70.270:FF:000001">
    <property type="entry name" value="Diguanylate cyclase domain protein"/>
    <property type="match status" value="1"/>
</dbReference>
<dbReference type="Gene3D" id="3.30.70.270">
    <property type="match status" value="1"/>
</dbReference>
<feature type="transmembrane region" description="Helical" evidence="1">
    <location>
        <begin position="7"/>
        <end position="29"/>
    </location>
</feature>
<dbReference type="InterPro" id="IPR000160">
    <property type="entry name" value="GGDEF_dom"/>
</dbReference>
<dbReference type="PANTHER" id="PTHR45138">
    <property type="entry name" value="REGULATORY COMPONENTS OF SENSORY TRANSDUCTION SYSTEM"/>
    <property type="match status" value="1"/>
</dbReference>
<evidence type="ECO:0000259" key="2">
    <source>
        <dbReference type="PROSITE" id="PS50887"/>
    </source>
</evidence>
<dbReference type="GO" id="GO:0052621">
    <property type="term" value="F:diguanylate cyclase activity"/>
    <property type="evidence" value="ECO:0007669"/>
    <property type="project" value="TreeGrafter"/>
</dbReference>
<reference evidence="3 4" key="1">
    <citation type="journal article" date="2016" name="Nat. Commun.">
        <title>Thousands of microbial genomes shed light on interconnected biogeochemical processes in an aquifer system.</title>
        <authorList>
            <person name="Anantharaman K."/>
            <person name="Brown C.T."/>
            <person name="Hug L.A."/>
            <person name="Sharon I."/>
            <person name="Castelle C.J."/>
            <person name="Probst A.J."/>
            <person name="Thomas B.C."/>
            <person name="Singh A."/>
            <person name="Wilkins M.J."/>
            <person name="Karaoz U."/>
            <person name="Brodie E.L."/>
            <person name="Williams K.H."/>
            <person name="Hubbard S.S."/>
            <person name="Banfield J.F."/>
        </authorList>
    </citation>
    <scope>NUCLEOTIDE SEQUENCE [LARGE SCALE GENOMIC DNA]</scope>
</reference>
<dbReference type="SUPFAM" id="SSF55073">
    <property type="entry name" value="Nucleotide cyclase"/>
    <property type="match status" value="1"/>
</dbReference>
<feature type="transmembrane region" description="Helical" evidence="1">
    <location>
        <begin position="137"/>
        <end position="154"/>
    </location>
</feature>
<dbReference type="SUPFAM" id="SSF55781">
    <property type="entry name" value="GAF domain-like"/>
    <property type="match status" value="1"/>
</dbReference>
<evidence type="ECO:0000313" key="4">
    <source>
        <dbReference type="Proteomes" id="UP000178735"/>
    </source>
</evidence>
<dbReference type="EMBL" id="MGFH01000169">
    <property type="protein sequence ID" value="OGM03379.1"/>
    <property type="molecule type" value="Genomic_DNA"/>
</dbReference>
<feature type="domain" description="GGDEF" evidence="2">
    <location>
        <begin position="471"/>
        <end position="606"/>
    </location>
</feature>
<dbReference type="PANTHER" id="PTHR45138:SF9">
    <property type="entry name" value="DIGUANYLATE CYCLASE DGCM-RELATED"/>
    <property type="match status" value="1"/>
</dbReference>
<protein>
    <recommendedName>
        <fullName evidence="2">GGDEF domain-containing protein</fullName>
    </recommendedName>
</protein>
<dbReference type="InterPro" id="IPR029016">
    <property type="entry name" value="GAF-like_dom_sf"/>
</dbReference>
<name>A0A1F7WLV9_9BACT</name>
<dbReference type="AlphaFoldDB" id="A0A1F7WLV9"/>
<proteinExistence type="predicted"/>
<evidence type="ECO:0000313" key="3">
    <source>
        <dbReference type="EMBL" id="OGM03379.1"/>
    </source>
</evidence>
<dbReference type="CDD" id="cd01949">
    <property type="entry name" value="GGDEF"/>
    <property type="match status" value="1"/>
</dbReference>
<keyword evidence="1" id="KW-0472">Membrane</keyword>
<dbReference type="PROSITE" id="PS50887">
    <property type="entry name" value="GGDEF"/>
    <property type="match status" value="1"/>
</dbReference>
<organism evidence="3 4">
    <name type="scientific">Candidatus Wallbacteria bacterium GWC2_49_35</name>
    <dbReference type="NCBI Taxonomy" id="1817813"/>
    <lineage>
        <taxon>Bacteria</taxon>
        <taxon>Candidatus Walliibacteriota</taxon>
    </lineage>
</organism>
<dbReference type="InterPro" id="IPR003018">
    <property type="entry name" value="GAF"/>
</dbReference>
<dbReference type="Pfam" id="PF13185">
    <property type="entry name" value="GAF_2"/>
    <property type="match status" value="1"/>
</dbReference>
<keyword evidence="1" id="KW-1133">Transmembrane helix</keyword>
<dbReference type="Gene3D" id="3.30.450.40">
    <property type="match status" value="1"/>
</dbReference>
<dbReference type="InterPro" id="IPR050469">
    <property type="entry name" value="Diguanylate_Cyclase"/>
</dbReference>
<dbReference type="Proteomes" id="UP000178735">
    <property type="component" value="Unassembled WGS sequence"/>
</dbReference>
<evidence type="ECO:0000256" key="1">
    <source>
        <dbReference type="SAM" id="Phobius"/>
    </source>
</evidence>
<dbReference type="STRING" id="1817813.A2008_13680"/>
<feature type="transmembrane region" description="Helical" evidence="1">
    <location>
        <begin position="110"/>
        <end position="130"/>
    </location>
</feature>